<protein>
    <submittedName>
        <fullName evidence="2">Uncharacterized protein</fullName>
    </submittedName>
</protein>
<gene>
    <name evidence="2" type="ORF">GGD50_002872</name>
</gene>
<name>A0A7W8XRV1_9HYPH</name>
<proteinExistence type="predicted"/>
<accession>A0A7W8XRV1</accession>
<evidence type="ECO:0000256" key="1">
    <source>
        <dbReference type="SAM" id="MobiDB-lite"/>
    </source>
</evidence>
<feature type="compositionally biased region" description="Polar residues" evidence="1">
    <location>
        <begin position="22"/>
        <end position="33"/>
    </location>
</feature>
<evidence type="ECO:0000313" key="2">
    <source>
        <dbReference type="EMBL" id="MBB5574245.1"/>
    </source>
</evidence>
<keyword evidence="3" id="KW-1185">Reference proteome</keyword>
<dbReference type="AlphaFoldDB" id="A0A7W8XRV1"/>
<dbReference type="EMBL" id="JACHBI010000005">
    <property type="protein sequence ID" value="MBB5574245.1"/>
    <property type="molecule type" value="Genomic_DNA"/>
</dbReference>
<feature type="region of interest" description="Disordered" evidence="1">
    <location>
        <begin position="1"/>
        <end position="33"/>
    </location>
</feature>
<organism evidence="2 3">
    <name type="scientific">Rhizobium paranaense</name>
    <dbReference type="NCBI Taxonomy" id="1650438"/>
    <lineage>
        <taxon>Bacteria</taxon>
        <taxon>Pseudomonadati</taxon>
        <taxon>Pseudomonadota</taxon>
        <taxon>Alphaproteobacteria</taxon>
        <taxon>Hyphomicrobiales</taxon>
        <taxon>Rhizobiaceae</taxon>
        <taxon>Rhizobium/Agrobacterium group</taxon>
        <taxon>Rhizobium</taxon>
    </lineage>
</organism>
<sequence length="33" mass="3576">MTKKISSELNQDIAALDIHPGATSSRQKPQPRG</sequence>
<reference evidence="2 3" key="1">
    <citation type="submission" date="2020-08" db="EMBL/GenBank/DDBJ databases">
        <title>Genomic Encyclopedia of Type Strains, Phase IV (KMG-V): Genome sequencing to study the core and pangenomes of soil and plant-associated prokaryotes.</title>
        <authorList>
            <person name="Whitman W."/>
        </authorList>
    </citation>
    <scope>NUCLEOTIDE SEQUENCE [LARGE SCALE GENOMIC DNA]</scope>
    <source>
        <strain evidence="2 3">SEMIA 4064</strain>
    </source>
</reference>
<evidence type="ECO:0000313" key="3">
    <source>
        <dbReference type="Proteomes" id="UP000549882"/>
    </source>
</evidence>
<dbReference type="Proteomes" id="UP000549882">
    <property type="component" value="Unassembled WGS sequence"/>
</dbReference>
<comment type="caution">
    <text evidence="2">The sequence shown here is derived from an EMBL/GenBank/DDBJ whole genome shotgun (WGS) entry which is preliminary data.</text>
</comment>